<dbReference type="Pfam" id="PF02771">
    <property type="entry name" value="Acyl-CoA_dh_N"/>
    <property type="match status" value="1"/>
</dbReference>
<dbReference type="GO" id="GO:0033539">
    <property type="term" value="P:fatty acid beta-oxidation using acyl-CoA dehydrogenase"/>
    <property type="evidence" value="ECO:0007669"/>
    <property type="project" value="TreeGrafter"/>
</dbReference>
<dbReference type="STRING" id="141349.BN1232_03257"/>
<organism evidence="12 13">
    <name type="scientific">Mycobacterium lentiflavum</name>
    <dbReference type="NCBI Taxonomy" id="141349"/>
    <lineage>
        <taxon>Bacteria</taxon>
        <taxon>Bacillati</taxon>
        <taxon>Actinomycetota</taxon>
        <taxon>Actinomycetes</taxon>
        <taxon>Mycobacteriales</taxon>
        <taxon>Mycobacteriaceae</taxon>
        <taxon>Mycobacterium</taxon>
        <taxon>Mycobacterium simiae complex</taxon>
    </lineage>
</organism>
<evidence type="ECO:0000256" key="2">
    <source>
        <dbReference type="ARBA" id="ARBA00009347"/>
    </source>
</evidence>
<dbReference type="EMBL" id="CTEE01000001">
    <property type="protein sequence ID" value="CQD15246.1"/>
    <property type="molecule type" value="Genomic_DNA"/>
</dbReference>
<keyword evidence="5 8" id="KW-0274">FAD</keyword>
<reference evidence="12 13" key="1">
    <citation type="submission" date="2015-03" db="EMBL/GenBank/DDBJ databases">
        <authorList>
            <person name="Urmite Genomes"/>
        </authorList>
    </citation>
    <scope>NUCLEOTIDE SEQUENCE [LARGE SCALE GENOMIC DNA]</scope>
    <source>
        <strain evidence="12 13">CSUR P1491</strain>
    </source>
</reference>
<comment type="subunit">
    <text evidence="3">Homodimer.</text>
</comment>
<dbReference type="SUPFAM" id="SSF56645">
    <property type="entry name" value="Acyl-CoA dehydrogenase NM domain-like"/>
    <property type="match status" value="1"/>
</dbReference>
<evidence type="ECO:0000256" key="3">
    <source>
        <dbReference type="ARBA" id="ARBA00011738"/>
    </source>
</evidence>
<evidence type="ECO:0000259" key="10">
    <source>
        <dbReference type="Pfam" id="PF02770"/>
    </source>
</evidence>
<dbReference type="Gene3D" id="1.10.540.10">
    <property type="entry name" value="Acyl-CoA dehydrogenase/oxidase, N-terminal domain"/>
    <property type="match status" value="1"/>
</dbReference>
<name>A0A0E4GZ80_MYCLN</name>
<dbReference type="PANTHER" id="PTHR48083:SF13">
    <property type="entry name" value="ACYL-COA DEHYDROGENASE FAMILY MEMBER 11"/>
    <property type="match status" value="1"/>
</dbReference>
<evidence type="ECO:0000256" key="6">
    <source>
        <dbReference type="ARBA" id="ARBA00023002"/>
    </source>
</evidence>
<dbReference type="InterPro" id="IPR013786">
    <property type="entry name" value="AcylCoA_DH/ox_N"/>
</dbReference>
<evidence type="ECO:0000259" key="9">
    <source>
        <dbReference type="Pfam" id="PF00441"/>
    </source>
</evidence>
<evidence type="ECO:0000256" key="5">
    <source>
        <dbReference type="ARBA" id="ARBA00022827"/>
    </source>
</evidence>
<comment type="similarity">
    <text evidence="2 8">Belongs to the acyl-CoA dehydrogenase family.</text>
</comment>
<feature type="domain" description="Acyl-CoA oxidase/dehydrogenase middle" evidence="10">
    <location>
        <begin position="141"/>
        <end position="225"/>
    </location>
</feature>
<dbReference type="InterPro" id="IPR009075">
    <property type="entry name" value="AcylCo_DH/oxidase_C"/>
</dbReference>
<gene>
    <name evidence="12" type="ORF">BN1232_03257</name>
</gene>
<sequence>MSRVRPMVRTAMAWDFETDPDFAEKLSWMRNFIDSDVIPLEPILAEIAPDDWQPVKRYLQGKVKAQGLWGLFLDPSLGGAGLGQLKLALMSEIIGRCMVSMELFGVQAPDSGNMELLAHGATDAQKQRWLHPNLDGEISSAFALTEPFLAGADPTVIATTAVLDGEDWIINGHKWFTTNASCADIILVVAETDPAGRPHRHASIFVVPVATPGCNIVRDIPTMAHPDPEFGRRGNHAEVVFADCRVPADHLIGPRGGGFVLAQQRLGGGRIHHSMRWLGQAQRALDIMGERAVSRRSHGRLLGEHQMVQDYIALSHTEIQSARLLTFQTAWKMDRFGAAEVRAELGMIKAHVSKVVLAVLDRTIQVCGALGYSGDLPVESWYRMTRFGSIGDGPDELHKSVLARHVLKKYRPVQGWPTDHLPSRRPAAEQKWQALRQEAGVA</sequence>
<evidence type="ECO:0000259" key="11">
    <source>
        <dbReference type="Pfam" id="PF02771"/>
    </source>
</evidence>
<dbReference type="InterPro" id="IPR006091">
    <property type="entry name" value="Acyl-CoA_Oxase/DH_mid-dom"/>
</dbReference>
<dbReference type="InterPro" id="IPR037069">
    <property type="entry name" value="AcylCoA_DH/ox_N_sf"/>
</dbReference>
<dbReference type="Gene3D" id="1.20.140.10">
    <property type="entry name" value="Butyryl-CoA Dehydrogenase, subunit A, domain 3"/>
    <property type="match status" value="1"/>
</dbReference>
<dbReference type="InterPro" id="IPR046373">
    <property type="entry name" value="Acyl-CoA_Oxase/DH_mid-dom_sf"/>
</dbReference>
<keyword evidence="6 8" id="KW-0560">Oxidoreductase</keyword>
<dbReference type="AlphaFoldDB" id="A0A0E4GZ80"/>
<dbReference type="InterPro" id="IPR050741">
    <property type="entry name" value="Acyl-CoA_dehydrogenase"/>
</dbReference>
<feature type="domain" description="Acyl-CoA dehydrogenase/oxidase C-terminal" evidence="9">
    <location>
        <begin position="256"/>
        <end position="407"/>
    </location>
</feature>
<evidence type="ECO:0000256" key="7">
    <source>
        <dbReference type="ARBA" id="ARBA00052546"/>
    </source>
</evidence>
<dbReference type="Proteomes" id="UP000199251">
    <property type="component" value="Unassembled WGS sequence"/>
</dbReference>
<dbReference type="PANTHER" id="PTHR48083">
    <property type="entry name" value="MEDIUM-CHAIN SPECIFIC ACYL-COA DEHYDROGENASE, MITOCHONDRIAL-RELATED"/>
    <property type="match status" value="1"/>
</dbReference>
<dbReference type="SUPFAM" id="SSF47203">
    <property type="entry name" value="Acyl-CoA dehydrogenase C-terminal domain-like"/>
    <property type="match status" value="1"/>
</dbReference>
<evidence type="ECO:0000256" key="4">
    <source>
        <dbReference type="ARBA" id="ARBA00022630"/>
    </source>
</evidence>
<keyword evidence="4 8" id="KW-0285">Flavoprotein</keyword>
<dbReference type="InterPro" id="IPR009100">
    <property type="entry name" value="AcylCoA_DH/oxidase_NM_dom_sf"/>
</dbReference>
<dbReference type="Pfam" id="PF02770">
    <property type="entry name" value="Acyl-CoA_dh_M"/>
    <property type="match status" value="1"/>
</dbReference>
<dbReference type="Gene3D" id="2.40.110.10">
    <property type="entry name" value="Butyryl-CoA Dehydrogenase, subunit A, domain 2"/>
    <property type="match status" value="1"/>
</dbReference>
<proteinExistence type="inferred from homology"/>
<comment type="cofactor">
    <cofactor evidence="1 8">
        <name>FAD</name>
        <dbReference type="ChEBI" id="CHEBI:57692"/>
    </cofactor>
</comment>
<dbReference type="InterPro" id="IPR036250">
    <property type="entry name" value="AcylCo_DH-like_C"/>
</dbReference>
<dbReference type="GO" id="GO:0005737">
    <property type="term" value="C:cytoplasm"/>
    <property type="evidence" value="ECO:0007669"/>
    <property type="project" value="TreeGrafter"/>
</dbReference>
<dbReference type="FunFam" id="2.40.110.10:FF:000002">
    <property type="entry name" value="Acyl-CoA dehydrogenase fadE12"/>
    <property type="match status" value="1"/>
</dbReference>
<dbReference type="RefSeq" id="WP_338048776.1">
    <property type="nucleotide sequence ID" value="NZ_CP092423.2"/>
</dbReference>
<evidence type="ECO:0000313" key="13">
    <source>
        <dbReference type="Proteomes" id="UP000199251"/>
    </source>
</evidence>
<dbReference type="GO" id="GO:0050660">
    <property type="term" value="F:flavin adenine dinucleotide binding"/>
    <property type="evidence" value="ECO:0007669"/>
    <property type="project" value="InterPro"/>
</dbReference>
<comment type="catalytic activity">
    <reaction evidence="7">
        <text>a 2,3-saturated acyl-CoA + A = a 2,3-dehydroacyl-CoA + AH2</text>
        <dbReference type="Rhea" id="RHEA:48608"/>
        <dbReference type="ChEBI" id="CHEBI:13193"/>
        <dbReference type="ChEBI" id="CHEBI:17499"/>
        <dbReference type="ChEBI" id="CHEBI:60015"/>
        <dbReference type="ChEBI" id="CHEBI:65111"/>
    </reaction>
</comment>
<evidence type="ECO:0000313" key="12">
    <source>
        <dbReference type="EMBL" id="CQD15246.1"/>
    </source>
</evidence>
<protein>
    <submittedName>
        <fullName evidence="12">Acyl-CoA dehydrogenase domain-containing protein</fullName>
    </submittedName>
</protein>
<feature type="domain" description="Acyl-CoA dehydrogenase/oxidase N-terminal" evidence="11">
    <location>
        <begin position="30"/>
        <end position="137"/>
    </location>
</feature>
<evidence type="ECO:0000256" key="1">
    <source>
        <dbReference type="ARBA" id="ARBA00001974"/>
    </source>
</evidence>
<evidence type="ECO:0000256" key="8">
    <source>
        <dbReference type="RuleBase" id="RU362125"/>
    </source>
</evidence>
<dbReference type="GO" id="GO:0003995">
    <property type="term" value="F:acyl-CoA dehydrogenase activity"/>
    <property type="evidence" value="ECO:0007669"/>
    <property type="project" value="TreeGrafter"/>
</dbReference>
<dbReference type="Pfam" id="PF00441">
    <property type="entry name" value="Acyl-CoA_dh_1"/>
    <property type="match status" value="1"/>
</dbReference>
<accession>A0A0E4GZ80</accession>